<accession>A0A0B7BGD7</accession>
<sequence>ASTSEMIDNTRDRDLWRSMIIYASQHLMMLMNENAQCLRLMSVEVSYINTNK</sequence>
<dbReference type="EMBL" id="HACG01044516">
    <property type="protein sequence ID" value="CEK91381.1"/>
    <property type="molecule type" value="Transcribed_RNA"/>
</dbReference>
<gene>
    <name evidence="1" type="primary">ORF182664</name>
</gene>
<name>A0A0B7BGD7_9EUPU</name>
<dbReference type="AlphaFoldDB" id="A0A0B7BGD7"/>
<reference evidence="1" key="1">
    <citation type="submission" date="2014-12" db="EMBL/GenBank/DDBJ databases">
        <title>Insight into the proteome of Arion vulgaris.</title>
        <authorList>
            <person name="Aradska J."/>
            <person name="Bulat T."/>
            <person name="Smidak R."/>
            <person name="Sarate P."/>
            <person name="Gangsoo J."/>
            <person name="Sialana F."/>
            <person name="Bilban M."/>
            <person name="Lubec G."/>
        </authorList>
    </citation>
    <scope>NUCLEOTIDE SEQUENCE</scope>
    <source>
        <tissue evidence="1">Skin</tissue>
    </source>
</reference>
<organism evidence="1">
    <name type="scientific">Arion vulgaris</name>
    <dbReference type="NCBI Taxonomy" id="1028688"/>
    <lineage>
        <taxon>Eukaryota</taxon>
        <taxon>Metazoa</taxon>
        <taxon>Spiralia</taxon>
        <taxon>Lophotrochozoa</taxon>
        <taxon>Mollusca</taxon>
        <taxon>Gastropoda</taxon>
        <taxon>Heterobranchia</taxon>
        <taxon>Euthyneura</taxon>
        <taxon>Panpulmonata</taxon>
        <taxon>Eupulmonata</taxon>
        <taxon>Stylommatophora</taxon>
        <taxon>Helicina</taxon>
        <taxon>Arionoidea</taxon>
        <taxon>Arionidae</taxon>
        <taxon>Arion</taxon>
    </lineage>
</organism>
<protein>
    <submittedName>
        <fullName evidence="1">Uncharacterized protein</fullName>
    </submittedName>
</protein>
<evidence type="ECO:0000313" key="1">
    <source>
        <dbReference type="EMBL" id="CEK91381.1"/>
    </source>
</evidence>
<proteinExistence type="predicted"/>
<feature type="non-terminal residue" evidence="1">
    <location>
        <position position="1"/>
    </location>
</feature>